<evidence type="ECO:0000256" key="6">
    <source>
        <dbReference type="ARBA" id="ARBA00023136"/>
    </source>
</evidence>
<dbReference type="Gene3D" id="1.20.1740.10">
    <property type="entry name" value="Amino acid/polyamine transporter I"/>
    <property type="match status" value="1"/>
</dbReference>
<dbReference type="EMBL" id="KB822709">
    <property type="protein sequence ID" value="ETI19862.1"/>
    <property type="molecule type" value="Genomic_DNA"/>
</dbReference>
<dbReference type="GeneID" id="19987369"/>
<keyword evidence="4" id="KW-0029">Amino-acid transport</keyword>
<evidence type="ECO:0000313" key="9">
    <source>
        <dbReference type="EMBL" id="ETI19862.1"/>
    </source>
</evidence>
<feature type="transmembrane region" description="Helical" evidence="7">
    <location>
        <begin position="63"/>
        <end position="82"/>
    </location>
</feature>
<reference evidence="9 10" key="1">
    <citation type="submission" date="2013-03" db="EMBL/GenBank/DDBJ databases">
        <title>The Genome Sequence of Cladophialophora carrionii CBS 160.54.</title>
        <authorList>
            <consortium name="The Broad Institute Genomics Platform"/>
            <person name="Cuomo C."/>
            <person name="de Hoog S."/>
            <person name="Gorbushina A."/>
            <person name="Walker B."/>
            <person name="Young S.K."/>
            <person name="Zeng Q."/>
            <person name="Gargeya S."/>
            <person name="Fitzgerald M."/>
            <person name="Haas B."/>
            <person name="Abouelleil A."/>
            <person name="Allen A.W."/>
            <person name="Alvarado L."/>
            <person name="Arachchi H.M."/>
            <person name="Berlin A.M."/>
            <person name="Chapman S.B."/>
            <person name="Gainer-Dewar J."/>
            <person name="Goldberg J."/>
            <person name="Griggs A."/>
            <person name="Gujja S."/>
            <person name="Hansen M."/>
            <person name="Howarth C."/>
            <person name="Imamovic A."/>
            <person name="Ireland A."/>
            <person name="Larimer J."/>
            <person name="McCowan C."/>
            <person name="Murphy C."/>
            <person name="Pearson M."/>
            <person name="Poon T.W."/>
            <person name="Priest M."/>
            <person name="Roberts A."/>
            <person name="Saif S."/>
            <person name="Shea T."/>
            <person name="Sisk P."/>
            <person name="Sykes S."/>
            <person name="Wortman J."/>
            <person name="Nusbaum C."/>
            <person name="Birren B."/>
        </authorList>
    </citation>
    <scope>NUCLEOTIDE SEQUENCE [LARGE SCALE GENOMIC DNA]</scope>
    <source>
        <strain evidence="9 10">CBS 160.54</strain>
    </source>
</reference>
<dbReference type="HOGENOM" id="CLU_007946_12_0_1"/>
<feature type="transmembrane region" description="Helical" evidence="7">
    <location>
        <begin position="201"/>
        <end position="221"/>
    </location>
</feature>
<comment type="subcellular location">
    <subcellularLocation>
        <location evidence="1">Membrane</location>
        <topology evidence="1">Multi-pass membrane protein</topology>
    </subcellularLocation>
</comment>
<sequence length="588" mass="64543">MSLKNDTNALGEKHANDVPTYRAGSLSEHVRGRQFSLDPEDRAMVTADQNLLHRDLKGRHMQMIAIGGAIGAGLFIGSGGAFQTGGPASVLLGFMIIGHYLMMQALAEMSVMYPINGAFTMYICRFVDPSLGFACGWEYAISWLTVLPFEISAACNIIHYWPGSEGINNSAWIVPLLVALVAIQFFGVRGYGEASSPTVEFVLSIIKIIACIGFMILGVIINCGGVPTDDRGYIGARYWHSPYEAFLNGFHGFCSVFVTAAFAYTGTELTGLAAAETVNPKKEIPRASKQVVWRIAIFYIVNLFLVGLIVPENSELYSGEGSTSRHSPFVIAIQLAGIKVLPSIFNAVILIAVMSVANSCTFGSTRTIQALAANGMGPKILAYVDRKGRPLSVVILQLLFGCLAFINLAEDGGTIFNWLLSLSGLSVLFIYGSIALAHIRFRAAWAAHGHTLDELPFRAAWGVWGSWLCLLINVVSLMAQFYVALYPIGGPYLDANTFFQLYLAGPLLIFLFLCWKIYSWFARPADRALFIRAKDIDIYTGMREEQRSRISGMGVSEDERRASIMELQEEKKKRGPKDWLMAAVRNII</sequence>
<feature type="domain" description="Amino acid permease/ SLC12A" evidence="8">
    <location>
        <begin position="60"/>
        <end position="520"/>
    </location>
</feature>
<dbReference type="OrthoDB" id="3900342at2759"/>
<dbReference type="FunFam" id="1.20.1740.10:FF:000017">
    <property type="entry name" value="Amino acid permease"/>
    <property type="match status" value="1"/>
</dbReference>
<keyword evidence="6 7" id="KW-0472">Membrane</keyword>
<gene>
    <name evidence="9" type="ORF">G647_08876</name>
</gene>
<keyword evidence="2" id="KW-0813">Transport</keyword>
<dbReference type="PANTHER" id="PTHR43341:SF1">
    <property type="entry name" value="GENERAL AMINO-ACID PERMEASE GAP1"/>
    <property type="match status" value="1"/>
</dbReference>
<organism evidence="9 10">
    <name type="scientific">Cladophialophora carrionii CBS 160.54</name>
    <dbReference type="NCBI Taxonomy" id="1279043"/>
    <lineage>
        <taxon>Eukaryota</taxon>
        <taxon>Fungi</taxon>
        <taxon>Dikarya</taxon>
        <taxon>Ascomycota</taxon>
        <taxon>Pezizomycotina</taxon>
        <taxon>Eurotiomycetes</taxon>
        <taxon>Chaetothyriomycetidae</taxon>
        <taxon>Chaetothyriales</taxon>
        <taxon>Herpotrichiellaceae</taxon>
        <taxon>Cladophialophora</taxon>
    </lineage>
</organism>
<dbReference type="PIRSF" id="PIRSF006060">
    <property type="entry name" value="AA_transporter"/>
    <property type="match status" value="1"/>
</dbReference>
<evidence type="ECO:0000256" key="1">
    <source>
        <dbReference type="ARBA" id="ARBA00004141"/>
    </source>
</evidence>
<feature type="transmembrane region" description="Helical" evidence="7">
    <location>
        <begin position="497"/>
        <end position="518"/>
    </location>
</feature>
<proteinExistence type="predicted"/>
<feature type="transmembrane region" description="Helical" evidence="7">
    <location>
        <begin position="460"/>
        <end position="485"/>
    </location>
</feature>
<evidence type="ECO:0000256" key="3">
    <source>
        <dbReference type="ARBA" id="ARBA00022692"/>
    </source>
</evidence>
<feature type="transmembrane region" description="Helical" evidence="7">
    <location>
        <begin position="171"/>
        <end position="189"/>
    </location>
</feature>
<dbReference type="RefSeq" id="XP_008731404.1">
    <property type="nucleotide sequence ID" value="XM_008733182.1"/>
</dbReference>
<name>V9D1M7_9EURO</name>
<dbReference type="Proteomes" id="UP000030678">
    <property type="component" value="Unassembled WGS sequence"/>
</dbReference>
<dbReference type="InterPro" id="IPR050524">
    <property type="entry name" value="APC_YAT"/>
</dbReference>
<feature type="transmembrane region" description="Helical" evidence="7">
    <location>
        <begin position="415"/>
        <end position="439"/>
    </location>
</feature>
<dbReference type="AlphaFoldDB" id="V9D1M7"/>
<accession>V9D1M7</accession>
<feature type="transmembrane region" description="Helical" evidence="7">
    <location>
        <begin position="291"/>
        <end position="310"/>
    </location>
</feature>
<evidence type="ECO:0000313" key="10">
    <source>
        <dbReference type="Proteomes" id="UP000030678"/>
    </source>
</evidence>
<dbReference type="InterPro" id="IPR004841">
    <property type="entry name" value="AA-permease/SLC12A_dom"/>
</dbReference>
<evidence type="ECO:0000259" key="8">
    <source>
        <dbReference type="Pfam" id="PF00324"/>
    </source>
</evidence>
<evidence type="ECO:0000256" key="7">
    <source>
        <dbReference type="SAM" id="Phobius"/>
    </source>
</evidence>
<feature type="transmembrane region" description="Helical" evidence="7">
    <location>
        <begin position="330"/>
        <end position="357"/>
    </location>
</feature>
<feature type="transmembrane region" description="Helical" evidence="7">
    <location>
        <begin position="391"/>
        <end position="409"/>
    </location>
</feature>
<evidence type="ECO:0000256" key="2">
    <source>
        <dbReference type="ARBA" id="ARBA00022448"/>
    </source>
</evidence>
<dbReference type="Pfam" id="PF00324">
    <property type="entry name" value="AA_permease"/>
    <property type="match status" value="1"/>
</dbReference>
<evidence type="ECO:0000256" key="4">
    <source>
        <dbReference type="ARBA" id="ARBA00022970"/>
    </source>
</evidence>
<keyword evidence="5 7" id="KW-1133">Transmembrane helix</keyword>
<dbReference type="PANTHER" id="PTHR43341">
    <property type="entry name" value="AMINO ACID PERMEASE"/>
    <property type="match status" value="1"/>
</dbReference>
<dbReference type="GO" id="GO:0015171">
    <property type="term" value="F:amino acid transmembrane transporter activity"/>
    <property type="evidence" value="ECO:0007669"/>
    <property type="project" value="TreeGrafter"/>
</dbReference>
<keyword evidence="3 7" id="KW-0812">Transmembrane</keyword>
<evidence type="ECO:0000256" key="5">
    <source>
        <dbReference type="ARBA" id="ARBA00022989"/>
    </source>
</evidence>
<protein>
    <recommendedName>
        <fullName evidence="8">Amino acid permease/ SLC12A domain-containing protein</fullName>
    </recommendedName>
</protein>
<dbReference type="VEuPathDB" id="FungiDB:G647_08876"/>
<dbReference type="GO" id="GO:0016020">
    <property type="term" value="C:membrane"/>
    <property type="evidence" value="ECO:0007669"/>
    <property type="project" value="UniProtKB-SubCell"/>
</dbReference>